<evidence type="ECO:0000313" key="3">
    <source>
        <dbReference type="Proteomes" id="UP000257109"/>
    </source>
</evidence>
<organism evidence="2 3">
    <name type="scientific">Mucuna pruriens</name>
    <name type="common">Velvet bean</name>
    <name type="synonym">Dolichos pruriens</name>
    <dbReference type="NCBI Taxonomy" id="157652"/>
    <lineage>
        <taxon>Eukaryota</taxon>
        <taxon>Viridiplantae</taxon>
        <taxon>Streptophyta</taxon>
        <taxon>Embryophyta</taxon>
        <taxon>Tracheophyta</taxon>
        <taxon>Spermatophyta</taxon>
        <taxon>Magnoliopsida</taxon>
        <taxon>eudicotyledons</taxon>
        <taxon>Gunneridae</taxon>
        <taxon>Pentapetalae</taxon>
        <taxon>rosids</taxon>
        <taxon>fabids</taxon>
        <taxon>Fabales</taxon>
        <taxon>Fabaceae</taxon>
        <taxon>Papilionoideae</taxon>
        <taxon>50 kb inversion clade</taxon>
        <taxon>NPAAA clade</taxon>
        <taxon>indigoferoid/millettioid clade</taxon>
        <taxon>Phaseoleae</taxon>
        <taxon>Mucuna</taxon>
    </lineage>
</organism>
<dbReference type="EMBL" id="QJKJ01009000">
    <property type="protein sequence ID" value="RDX78008.1"/>
    <property type="molecule type" value="Genomic_DNA"/>
</dbReference>
<feature type="non-terminal residue" evidence="2">
    <location>
        <position position="1"/>
    </location>
</feature>
<name>A0A371FI62_MUCPR</name>
<protein>
    <recommendedName>
        <fullName evidence="1">DUF659 domain-containing protein</fullName>
    </recommendedName>
</protein>
<dbReference type="OrthoDB" id="1427999at2759"/>
<sequence length="155" mass="17704">MGMRGNIDICIKIPSKVRNILRRLSPATSCDPTAITNKAKNVNGPMDFLLFKNPKTTIKLGKAKRQTSINDADDKEARARTIQYKSNSFVTSYHECRVSLLKEVGVYTKELLKNHDVERKYYRCSIISNSWIDKKNRTLINFSVYCPTGSVCEEH</sequence>
<reference evidence="2" key="1">
    <citation type="submission" date="2018-05" db="EMBL/GenBank/DDBJ databases">
        <title>Draft genome of Mucuna pruriens seed.</title>
        <authorList>
            <person name="Nnadi N.E."/>
            <person name="Vos R."/>
            <person name="Hasami M.H."/>
            <person name="Devisetty U.K."/>
            <person name="Aguiy J.C."/>
        </authorList>
    </citation>
    <scope>NUCLEOTIDE SEQUENCE [LARGE SCALE GENOMIC DNA]</scope>
    <source>
        <strain evidence="2">JCA_2017</strain>
    </source>
</reference>
<comment type="caution">
    <text evidence="2">The sequence shown here is derived from an EMBL/GenBank/DDBJ whole genome shotgun (WGS) entry which is preliminary data.</text>
</comment>
<feature type="domain" description="DUF659" evidence="1">
    <location>
        <begin position="92"/>
        <end position="151"/>
    </location>
</feature>
<gene>
    <name evidence="2" type="ORF">CR513_41786</name>
</gene>
<evidence type="ECO:0000259" key="1">
    <source>
        <dbReference type="Pfam" id="PF04937"/>
    </source>
</evidence>
<evidence type="ECO:0000313" key="2">
    <source>
        <dbReference type="EMBL" id="RDX78008.1"/>
    </source>
</evidence>
<accession>A0A371FI62</accession>
<dbReference type="InterPro" id="IPR007021">
    <property type="entry name" value="DUF659"/>
</dbReference>
<keyword evidence="3" id="KW-1185">Reference proteome</keyword>
<proteinExistence type="predicted"/>
<dbReference type="Pfam" id="PF04937">
    <property type="entry name" value="DUF659"/>
    <property type="match status" value="1"/>
</dbReference>
<dbReference type="Proteomes" id="UP000257109">
    <property type="component" value="Unassembled WGS sequence"/>
</dbReference>
<dbReference type="AlphaFoldDB" id="A0A371FI62"/>